<keyword evidence="3" id="KW-1185">Reference proteome</keyword>
<protein>
    <submittedName>
        <fullName evidence="2">Uncharacterized protein</fullName>
    </submittedName>
</protein>
<evidence type="ECO:0000256" key="1">
    <source>
        <dbReference type="SAM" id="MobiDB-lite"/>
    </source>
</evidence>
<accession>A0A0W1RE62</accession>
<dbReference type="RefSeq" id="WP_058580163.1">
    <property type="nucleotide sequence ID" value="NZ_LOPU01000004.1"/>
</dbReference>
<dbReference type="STRING" id="1514971.AUR64_04025"/>
<organism evidence="2 3">
    <name type="scientific">Haloprofundus marisrubri</name>
    <dbReference type="NCBI Taxonomy" id="1514971"/>
    <lineage>
        <taxon>Archaea</taxon>
        <taxon>Methanobacteriati</taxon>
        <taxon>Methanobacteriota</taxon>
        <taxon>Stenosarchaea group</taxon>
        <taxon>Halobacteria</taxon>
        <taxon>Halobacteriales</taxon>
        <taxon>Haloferacaceae</taxon>
        <taxon>Haloprofundus</taxon>
    </lineage>
</organism>
<sequence>MPKKKNWIQGKQKNDLRKIKRDKQERRNYQQAKTASDKQRKRNAKTLVEIFDNLDIGNPVSTETREERTCVETSERDVDYRNKEMKKDLTRHI</sequence>
<proteinExistence type="predicted"/>
<feature type="region of interest" description="Disordered" evidence="1">
    <location>
        <begin position="1"/>
        <end position="42"/>
    </location>
</feature>
<dbReference type="AlphaFoldDB" id="A0A0W1RE62"/>
<evidence type="ECO:0000313" key="3">
    <source>
        <dbReference type="Proteomes" id="UP000054387"/>
    </source>
</evidence>
<feature type="compositionally biased region" description="Basic and acidic residues" evidence="1">
    <location>
        <begin position="12"/>
        <end position="28"/>
    </location>
</feature>
<dbReference type="EMBL" id="LOPU01000004">
    <property type="protein sequence ID" value="KTG11430.1"/>
    <property type="molecule type" value="Genomic_DNA"/>
</dbReference>
<gene>
    <name evidence="2" type="ORF">AUR64_04025</name>
</gene>
<name>A0A0W1RE62_9EURY</name>
<reference evidence="2 3" key="1">
    <citation type="submission" date="2015-12" db="EMBL/GenBank/DDBJ databases">
        <title>Haloprofundus marisrubri gen. nov., sp. nov., an extremely halophilic archaeon isolated from the Discovery deep brine-seawater interface in the Red Sea.</title>
        <authorList>
            <person name="Zhang G."/>
            <person name="Stingl U."/>
            <person name="Rashid M."/>
        </authorList>
    </citation>
    <scope>NUCLEOTIDE SEQUENCE [LARGE SCALE GENOMIC DNA]</scope>
    <source>
        <strain evidence="2 3">SB9</strain>
    </source>
</reference>
<comment type="caution">
    <text evidence="2">The sequence shown here is derived from an EMBL/GenBank/DDBJ whole genome shotgun (WGS) entry which is preliminary data.</text>
</comment>
<evidence type="ECO:0000313" key="2">
    <source>
        <dbReference type="EMBL" id="KTG11430.1"/>
    </source>
</evidence>
<dbReference type="Proteomes" id="UP000054387">
    <property type="component" value="Unassembled WGS sequence"/>
</dbReference>